<dbReference type="InterPro" id="IPR002504">
    <property type="entry name" value="NADK"/>
</dbReference>
<dbReference type="EMBL" id="CP121252">
    <property type="protein sequence ID" value="WFP17944.1"/>
    <property type="molecule type" value="Genomic_DNA"/>
</dbReference>
<keyword evidence="8" id="KW-1185">Reference proteome</keyword>
<dbReference type="InterPro" id="IPR016064">
    <property type="entry name" value="NAD/diacylglycerol_kinase_sf"/>
</dbReference>
<dbReference type="HAMAP" id="MF_00361">
    <property type="entry name" value="NAD_kinase"/>
    <property type="match status" value="1"/>
</dbReference>
<feature type="binding site" evidence="6">
    <location>
        <position position="166"/>
    </location>
    <ligand>
        <name>NAD(+)</name>
        <dbReference type="ChEBI" id="CHEBI:57540"/>
    </ligand>
</feature>
<keyword evidence="6" id="KW-0963">Cytoplasm</keyword>
<evidence type="ECO:0000256" key="6">
    <source>
        <dbReference type="HAMAP-Rule" id="MF_00361"/>
    </source>
</evidence>
<evidence type="ECO:0000256" key="2">
    <source>
        <dbReference type="ARBA" id="ARBA00022777"/>
    </source>
</evidence>
<keyword evidence="6" id="KW-0547">Nucleotide-binding</keyword>
<dbReference type="PANTHER" id="PTHR20275">
    <property type="entry name" value="NAD KINASE"/>
    <property type="match status" value="1"/>
</dbReference>
<feature type="binding site" evidence="6">
    <location>
        <begin position="155"/>
        <end position="156"/>
    </location>
    <ligand>
        <name>NAD(+)</name>
        <dbReference type="ChEBI" id="CHEBI:57540"/>
    </ligand>
</feature>
<dbReference type="InterPro" id="IPR017437">
    <property type="entry name" value="ATP-NAD_kinase_PpnK-typ_C"/>
</dbReference>
<comment type="cofactor">
    <cofactor evidence="6">
        <name>a divalent metal cation</name>
        <dbReference type="ChEBI" id="CHEBI:60240"/>
    </cofactor>
</comment>
<comment type="similarity">
    <text evidence="6">Belongs to the NAD kinase family.</text>
</comment>
<feature type="binding site" evidence="6">
    <location>
        <position position="185"/>
    </location>
    <ligand>
        <name>NAD(+)</name>
        <dbReference type="ChEBI" id="CHEBI:57540"/>
    </ligand>
</feature>
<dbReference type="Pfam" id="PF01513">
    <property type="entry name" value="NAD_kinase"/>
    <property type="match status" value="1"/>
</dbReference>
<dbReference type="PANTHER" id="PTHR20275:SF0">
    <property type="entry name" value="NAD KINASE"/>
    <property type="match status" value="1"/>
</dbReference>
<comment type="catalytic activity">
    <reaction evidence="5 6">
        <text>NAD(+) + ATP = ADP + NADP(+) + H(+)</text>
        <dbReference type="Rhea" id="RHEA:18629"/>
        <dbReference type="ChEBI" id="CHEBI:15378"/>
        <dbReference type="ChEBI" id="CHEBI:30616"/>
        <dbReference type="ChEBI" id="CHEBI:57540"/>
        <dbReference type="ChEBI" id="CHEBI:58349"/>
        <dbReference type="ChEBI" id="CHEBI:456216"/>
        <dbReference type="EC" id="2.7.1.23"/>
    </reaction>
</comment>
<protein>
    <recommendedName>
        <fullName evidence="6">NAD kinase</fullName>
        <ecNumber evidence="6">2.7.1.23</ecNumber>
    </recommendedName>
    <alternativeName>
        <fullName evidence="6">ATP-dependent NAD kinase</fullName>
    </alternativeName>
</protein>
<dbReference type="SUPFAM" id="SSF111331">
    <property type="entry name" value="NAD kinase/diacylglycerol kinase-like"/>
    <property type="match status" value="1"/>
</dbReference>
<comment type="subcellular location">
    <subcellularLocation>
        <location evidence="6">Cytoplasm</location>
    </subcellularLocation>
</comment>
<dbReference type="Pfam" id="PF20143">
    <property type="entry name" value="NAD_kinase_C"/>
    <property type="match status" value="1"/>
</dbReference>
<keyword evidence="2 6" id="KW-0418">Kinase</keyword>
<dbReference type="EC" id="2.7.1.23" evidence="6"/>
<feature type="binding site" evidence="6">
    <location>
        <begin position="81"/>
        <end position="82"/>
    </location>
    <ligand>
        <name>NAD(+)</name>
        <dbReference type="ChEBI" id="CHEBI:57540"/>
    </ligand>
</feature>
<accession>A0ABY8H9X3</accession>
<keyword evidence="3 6" id="KW-0521">NADP</keyword>
<evidence type="ECO:0000256" key="4">
    <source>
        <dbReference type="ARBA" id="ARBA00023027"/>
    </source>
</evidence>
<comment type="caution">
    <text evidence="6">Lacks conserved residue(s) required for the propagation of feature annotation.</text>
</comment>
<dbReference type="GO" id="GO:0003951">
    <property type="term" value="F:NAD+ kinase activity"/>
    <property type="evidence" value="ECO:0007669"/>
    <property type="project" value="UniProtKB-EC"/>
</dbReference>
<evidence type="ECO:0000256" key="3">
    <source>
        <dbReference type="ARBA" id="ARBA00022857"/>
    </source>
</evidence>
<feature type="active site" description="Proton acceptor" evidence="6">
    <location>
        <position position="81"/>
    </location>
</feature>
<keyword evidence="1 6" id="KW-0808">Transferase</keyword>
<reference evidence="7 8" key="1">
    <citation type="submission" date="2023-04" db="EMBL/GenBank/DDBJ databases">
        <title>Funneling lignin-derived compounds into biodiesel using alkali-halophilic Citricoccus sp. P2.</title>
        <authorList>
            <person name="Luo C.-B."/>
        </authorList>
    </citation>
    <scope>NUCLEOTIDE SEQUENCE [LARGE SCALE GENOMIC DNA]</scope>
    <source>
        <strain evidence="7 8">P2</strain>
    </source>
</reference>
<evidence type="ECO:0000313" key="7">
    <source>
        <dbReference type="EMBL" id="WFP17944.1"/>
    </source>
</evidence>
<organism evidence="7 8">
    <name type="scientific">Citricoccus muralis</name>
    <dbReference type="NCBI Taxonomy" id="169134"/>
    <lineage>
        <taxon>Bacteria</taxon>
        <taxon>Bacillati</taxon>
        <taxon>Actinomycetota</taxon>
        <taxon>Actinomycetes</taxon>
        <taxon>Micrococcales</taxon>
        <taxon>Micrococcaceae</taxon>
        <taxon>Citricoccus</taxon>
    </lineage>
</organism>
<feature type="binding site" evidence="6">
    <location>
        <begin position="196"/>
        <end position="201"/>
    </location>
    <ligand>
        <name>NAD(+)</name>
        <dbReference type="ChEBI" id="CHEBI:57540"/>
    </ligand>
</feature>
<dbReference type="Proteomes" id="UP001219037">
    <property type="component" value="Chromosome"/>
</dbReference>
<keyword evidence="4 6" id="KW-0520">NAD</keyword>
<evidence type="ECO:0000256" key="1">
    <source>
        <dbReference type="ARBA" id="ARBA00022679"/>
    </source>
</evidence>
<comment type="function">
    <text evidence="6">Involved in the regulation of the intracellular balance of NAD and NADP, and is a key enzyme in the biosynthesis of NADP. Catalyzes specifically the phosphorylation on 2'-hydroxyl of the adenosine moiety of NAD to yield NADP.</text>
</comment>
<dbReference type="InterPro" id="IPR017438">
    <property type="entry name" value="ATP-NAD_kinase_N"/>
</dbReference>
<proteinExistence type="inferred from homology"/>
<evidence type="ECO:0000256" key="5">
    <source>
        <dbReference type="ARBA" id="ARBA00047925"/>
    </source>
</evidence>
<gene>
    <name evidence="6" type="primary">nadK</name>
    <name evidence="7" type="ORF">P8192_09235</name>
</gene>
<dbReference type="Gene3D" id="2.60.200.30">
    <property type="entry name" value="Probable inorganic polyphosphate/atp-NAD kinase, domain 2"/>
    <property type="match status" value="1"/>
</dbReference>
<dbReference type="Gene3D" id="3.40.50.10330">
    <property type="entry name" value="Probable inorganic polyphosphate/atp-NAD kinase, domain 1"/>
    <property type="match status" value="1"/>
</dbReference>
<keyword evidence="6" id="KW-0067">ATP-binding</keyword>
<feature type="binding site" evidence="6">
    <location>
        <position position="86"/>
    </location>
    <ligand>
        <name>NAD(+)</name>
        <dbReference type="ChEBI" id="CHEBI:57540"/>
    </ligand>
</feature>
<name>A0ABY8H9X3_9MICC</name>
<sequence length="388" mass="41932">MRRRILVLAHTGREDAMRAALQTSSMLVEAGLTPVMLERDANAAREAVASGAVQHEMVDVEVLGRDTTLAEISLGVVLGGDGSVLRAAELVRESSLPLLAVNLGHVGFLAESERTDLARTVQAVVDENYRVEERLTVDVKVFSGSDLVAHTWALNEASIEKTNRERMLEVVIAIDGGPISTYGCDGVVLATPTGSTAYAFSAGGPVVWPEVQALLMVPLSAHALFSRPLVVSPESVISVDVLQRTNESGVLWCDGRRTVELPLGARVEVTRSTKPVRLARLTATPFSERLVRKFDLPTQGWRGNVSDADRAEMAARDLARAEAEAWEEHMADSRGVHVVEPHHLAPRPGVVPPPTAALPVLSKADEQVPLVTREQLLRAEARKDEENA</sequence>
<dbReference type="NCBIfam" id="NF002892">
    <property type="entry name" value="PRK03372.1"/>
    <property type="match status" value="1"/>
</dbReference>
<evidence type="ECO:0000313" key="8">
    <source>
        <dbReference type="Proteomes" id="UP001219037"/>
    </source>
</evidence>